<dbReference type="AlphaFoldDB" id="A0A8T1NHI1"/>
<name>A0A8T1NHI1_CARIL</name>
<comment type="caution">
    <text evidence="2">The sequence shown here is derived from an EMBL/GenBank/DDBJ whole genome shotgun (WGS) entry which is preliminary data.</text>
</comment>
<dbReference type="Proteomes" id="UP000811609">
    <property type="component" value="Chromosome 14"/>
</dbReference>
<feature type="chain" id="PRO_5035855250" evidence="1">
    <location>
        <begin position="22"/>
        <end position="149"/>
    </location>
</feature>
<proteinExistence type="predicted"/>
<dbReference type="EMBL" id="CM031822">
    <property type="protein sequence ID" value="KAG6629178.1"/>
    <property type="molecule type" value="Genomic_DNA"/>
</dbReference>
<evidence type="ECO:0000313" key="2">
    <source>
        <dbReference type="EMBL" id="KAG6629178.1"/>
    </source>
</evidence>
<evidence type="ECO:0000256" key="1">
    <source>
        <dbReference type="SAM" id="SignalP"/>
    </source>
</evidence>
<protein>
    <submittedName>
        <fullName evidence="2">Uncharacterized protein</fullName>
    </submittedName>
</protein>
<gene>
    <name evidence="2" type="ORF">CIPAW_14G066200</name>
</gene>
<reference evidence="2" key="1">
    <citation type="submission" date="2020-12" db="EMBL/GenBank/DDBJ databases">
        <title>WGS assembly of Carya illinoinensis cv. Pawnee.</title>
        <authorList>
            <person name="Platts A."/>
            <person name="Shu S."/>
            <person name="Wright S."/>
            <person name="Barry K."/>
            <person name="Edger P."/>
            <person name="Pires J.C."/>
            <person name="Schmutz J."/>
        </authorList>
    </citation>
    <scope>NUCLEOTIDE SEQUENCE</scope>
    <source>
        <tissue evidence="2">Leaf</tissue>
    </source>
</reference>
<evidence type="ECO:0000313" key="3">
    <source>
        <dbReference type="Proteomes" id="UP000811609"/>
    </source>
</evidence>
<organism evidence="2 3">
    <name type="scientific">Carya illinoinensis</name>
    <name type="common">Pecan</name>
    <dbReference type="NCBI Taxonomy" id="32201"/>
    <lineage>
        <taxon>Eukaryota</taxon>
        <taxon>Viridiplantae</taxon>
        <taxon>Streptophyta</taxon>
        <taxon>Embryophyta</taxon>
        <taxon>Tracheophyta</taxon>
        <taxon>Spermatophyta</taxon>
        <taxon>Magnoliopsida</taxon>
        <taxon>eudicotyledons</taxon>
        <taxon>Gunneridae</taxon>
        <taxon>Pentapetalae</taxon>
        <taxon>rosids</taxon>
        <taxon>fabids</taxon>
        <taxon>Fagales</taxon>
        <taxon>Juglandaceae</taxon>
        <taxon>Carya</taxon>
    </lineage>
</organism>
<keyword evidence="3" id="KW-1185">Reference proteome</keyword>
<sequence length="149" mass="16633">MLGNLGFLIWLAIAMLSSWECIKPRHSQIHVLSKFSKTALARDGGRQKESFNLVVEMVASRWCLAGSGQQQWDSGARLKVNGWDHLSHNASNPKFLADLRLQPSECASHKLQVTPVKMLRLENLGTRPGTKYVDSVPFLESDGNPTKFT</sequence>
<keyword evidence="1" id="KW-0732">Signal</keyword>
<accession>A0A8T1NHI1</accession>
<feature type="signal peptide" evidence="1">
    <location>
        <begin position="1"/>
        <end position="21"/>
    </location>
</feature>